<dbReference type="Proteomes" id="UP001595719">
    <property type="component" value="Unassembled WGS sequence"/>
</dbReference>
<accession>A0ABV8VZU0</accession>
<comment type="caution">
    <text evidence="1">The sequence shown here is derived from an EMBL/GenBank/DDBJ whole genome shotgun (WGS) entry which is preliminary data.</text>
</comment>
<dbReference type="EMBL" id="JBHSCO010000001">
    <property type="protein sequence ID" value="MFC4389445.1"/>
    <property type="molecule type" value="Genomic_DNA"/>
</dbReference>
<organism evidence="1 2">
    <name type="scientific">Flavobacterium quisquiliarum</name>
    <dbReference type="NCBI Taxonomy" id="1834436"/>
    <lineage>
        <taxon>Bacteria</taxon>
        <taxon>Pseudomonadati</taxon>
        <taxon>Bacteroidota</taxon>
        <taxon>Flavobacteriia</taxon>
        <taxon>Flavobacteriales</taxon>
        <taxon>Flavobacteriaceae</taxon>
        <taxon>Flavobacterium</taxon>
    </lineage>
</organism>
<keyword evidence="2" id="KW-1185">Reference proteome</keyword>
<evidence type="ECO:0000313" key="2">
    <source>
        <dbReference type="Proteomes" id="UP001595719"/>
    </source>
</evidence>
<evidence type="ECO:0000313" key="1">
    <source>
        <dbReference type="EMBL" id="MFC4389445.1"/>
    </source>
</evidence>
<dbReference type="RefSeq" id="WP_219071073.1">
    <property type="nucleotide sequence ID" value="NZ_JBHSCO010000001.1"/>
</dbReference>
<protein>
    <submittedName>
        <fullName evidence="1">Uncharacterized protein</fullName>
    </submittedName>
</protein>
<gene>
    <name evidence="1" type="ORF">ACFOY0_00450</name>
</gene>
<reference evidence="2" key="1">
    <citation type="journal article" date="2019" name="Int. J. Syst. Evol. Microbiol.">
        <title>The Global Catalogue of Microorganisms (GCM) 10K type strain sequencing project: providing services to taxonomists for standard genome sequencing and annotation.</title>
        <authorList>
            <consortium name="The Broad Institute Genomics Platform"/>
            <consortium name="The Broad Institute Genome Sequencing Center for Infectious Disease"/>
            <person name="Wu L."/>
            <person name="Ma J."/>
        </authorList>
    </citation>
    <scope>NUCLEOTIDE SEQUENCE [LARGE SCALE GENOMIC DNA]</scope>
    <source>
        <strain evidence="2">CGMCC 1.15345</strain>
    </source>
</reference>
<proteinExistence type="predicted"/>
<name>A0ABV8VZU0_9FLAO</name>
<sequence>MRKILLTSPASYIFTFTGYIINRPPPEDAAESIQRIFSTILFDRPNLGAVLVLILLMQYYAPVSCLNN</sequence>